<dbReference type="KEGG" id="sna:Snas_3032"/>
<keyword evidence="2" id="KW-0328">Glycosyltransferase</keyword>
<feature type="transmembrane region" description="Helical" evidence="7">
    <location>
        <begin position="189"/>
        <end position="208"/>
    </location>
</feature>
<dbReference type="RefSeq" id="WP_013018274.1">
    <property type="nucleotide sequence ID" value="NC_013947.1"/>
</dbReference>
<dbReference type="CDD" id="cd06423">
    <property type="entry name" value="CESA_like"/>
    <property type="match status" value="1"/>
</dbReference>
<dbReference type="STRING" id="446470.Snas_3032"/>
<evidence type="ECO:0000313" key="9">
    <source>
        <dbReference type="EMBL" id="ADD42703.1"/>
    </source>
</evidence>
<evidence type="ECO:0000256" key="6">
    <source>
        <dbReference type="ARBA" id="ARBA00023136"/>
    </source>
</evidence>
<evidence type="ECO:0000313" key="10">
    <source>
        <dbReference type="Proteomes" id="UP000000844"/>
    </source>
</evidence>
<evidence type="ECO:0000256" key="4">
    <source>
        <dbReference type="ARBA" id="ARBA00022692"/>
    </source>
</evidence>
<evidence type="ECO:0000256" key="1">
    <source>
        <dbReference type="ARBA" id="ARBA00004141"/>
    </source>
</evidence>
<evidence type="ECO:0000256" key="7">
    <source>
        <dbReference type="SAM" id="Phobius"/>
    </source>
</evidence>
<dbReference type="InterPro" id="IPR001173">
    <property type="entry name" value="Glyco_trans_2-like"/>
</dbReference>
<evidence type="ECO:0000256" key="2">
    <source>
        <dbReference type="ARBA" id="ARBA00022676"/>
    </source>
</evidence>
<feature type="domain" description="Glycosyltransferase 2-like" evidence="8">
    <location>
        <begin position="346"/>
        <end position="531"/>
    </location>
</feature>
<dbReference type="Pfam" id="PF13632">
    <property type="entry name" value="Glyco_trans_2_3"/>
    <property type="match status" value="1"/>
</dbReference>
<evidence type="ECO:0000256" key="3">
    <source>
        <dbReference type="ARBA" id="ARBA00022679"/>
    </source>
</evidence>
<keyword evidence="10" id="KW-1185">Reference proteome</keyword>
<gene>
    <name evidence="9" type="ordered locus">Snas_3032</name>
</gene>
<sequence>MTDNLLREHPVSTTTVETQTGRFLPLPEWTKTLERLRNTRARPGPCVAVIRMVPSLRGGHQTFGAPPPGVASIVETQLDQFELLTVAGDDLLVLLRGDKPKRIQARLGALMSLLAESYDAWPPEVVPACGWVPVSTSRRAPHAGELIRRASLATDLAAHKLDLVPVRWSSEHLEGGAESKKPGRFRTTVQIVTTLLLGIGLPLGVYMGLDTVGIDILTPAYLVIVAVLVVNSALMWAENLHALDPKRPGEPKEPFPPASAIIAAYLPNEAETIIDTVRALLAQNYPGRLQVILAYNTPRPLPVEAQLRLLARRDPRLVVLEVPFSTSKAQNVNAALGVATGEFVGVFDADHQPAPLAFHRAWRWIADGADVVQGHCVVRNGHDAWVPRTVAVEFEAIYAVSHPGRAALHGFGIFGGSNGFWRTSLLRRIRMRPDMLTEDIDSSMRALLQGSRIVSDPALLSFELAPESLGPLWHQRMRWAQGWFQVSRRHLLATLRSASFNTRNKLGSLFLLGWRELTPWASLQIVPVVAALAWQAGGVTKLDWMIPAFLLTSLYALSVGPVQTLFAWRLAVPEIKKKPWWFGVYLLFNAIFYTEWKNVICRVAQLKELSGERRWVVTPRHKHPGAA</sequence>
<dbReference type="Proteomes" id="UP000000844">
    <property type="component" value="Chromosome"/>
</dbReference>
<reference evidence="9 10" key="1">
    <citation type="journal article" date="2009" name="Stand. Genomic Sci.">
        <title>Complete genome sequence of Stackebrandtia nassauensis type strain (LLR-40K-21).</title>
        <authorList>
            <person name="Munk C."/>
            <person name="Lapidus A."/>
            <person name="Copeland A."/>
            <person name="Jando M."/>
            <person name="Mayilraj S."/>
            <person name="Glavina Del Rio T."/>
            <person name="Nolan M."/>
            <person name="Chen F."/>
            <person name="Lucas S."/>
            <person name="Tice H."/>
            <person name="Cheng J.F."/>
            <person name="Han C."/>
            <person name="Detter J.C."/>
            <person name="Bruce D."/>
            <person name="Goodwin L."/>
            <person name="Chain P."/>
            <person name="Pitluck S."/>
            <person name="Goker M."/>
            <person name="Ovchinikova G."/>
            <person name="Pati A."/>
            <person name="Ivanova N."/>
            <person name="Mavromatis K."/>
            <person name="Chen A."/>
            <person name="Palaniappan K."/>
            <person name="Land M."/>
            <person name="Hauser L."/>
            <person name="Chang Y.J."/>
            <person name="Jeffries C.D."/>
            <person name="Bristow J."/>
            <person name="Eisen J.A."/>
            <person name="Markowitz V."/>
            <person name="Hugenholtz P."/>
            <person name="Kyrpides N.C."/>
            <person name="Klenk H.P."/>
        </authorList>
    </citation>
    <scope>NUCLEOTIDE SEQUENCE [LARGE SCALE GENOMIC DNA]</scope>
    <source>
        <strain evidence="10">DSM 44728 / CIP 108903 / NRRL B-16338 / NBRC 102104 / LLR-40K-21</strain>
    </source>
</reference>
<evidence type="ECO:0000259" key="8">
    <source>
        <dbReference type="Pfam" id="PF13632"/>
    </source>
</evidence>
<dbReference type="GO" id="GO:0016020">
    <property type="term" value="C:membrane"/>
    <property type="evidence" value="ECO:0007669"/>
    <property type="project" value="UniProtKB-SubCell"/>
</dbReference>
<proteinExistence type="predicted"/>
<dbReference type="HOGENOM" id="CLU_017351_0_0_11"/>
<dbReference type="PANTHER" id="PTHR43867:SF2">
    <property type="entry name" value="CELLULOSE SYNTHASE CATALYTIC SUBUNIT A [UDP-FORMING]"/>
    <property type="match status" value="1"/>
</dbReference>
<comment type="subcellular location">
    <subcellularLocation>
        <location evidence="1">Membrane</location>
        <topology evidence="1">Multi-pass membrane protein</topology>
    </subcellularLocation>
</comment>
<keyword evidence="3 9" id="KW-0808">Transferase</keyword>
<keyword evidence="5 7" id="KW-1133">Transmembrane helix</keyword>
<dbReference type="InterPro" id="IPR029044">
    <property type="entry name" value="Nucleotide-diphossugar_trans"/>
</dbReference>
<dbReference type="EMBL" id="CP001778">
    <property type="protein sequence ID" value="ADD42703.1"/>
    <property type="molecule type" value="Genomic_DNA"/>
</dbReference>
<feature type="transmembrane region" description="Helical" evidence="7">
    <location>
        <begin position="220"/>
        <end position="237"/>
    </location>
</feature>
<name>D3QAC0_STANL</name>
<dbReference type="Gene3D" id="3.90.550.10">
    <property type="entry name" value="Spore Coat Polysaccharide Biosynthesis Protein SpsA, Chain A"/>
    <property type="match status" value="1"/>
</dbReference>
<dbReference type="InterPro" id="IPR050321">
    <property type="entry name" value="Glycosyltr_2/OpgH_subfam"/>
</dbReference>
<accession>D3QAC0</accession>
<keyword evidence="4 7" id="KW-0812">Transmembrane</keyword>
<dbReference type="CAZy" id="GT2">
    <property type="family name" value="Glycosyltransferase Family 2"/>
</dbReference>
<keyword evidence="6 7" id="KW-0472">Membrane</keyword>
<dbReference type="GO" id="GO:0016757">
    <property type="term" value="F:glycosyltransferase activity"/>
    <property type="evidence" value="ECO:0007669"/>
    <property type="project" value="UniProtKB-KW"/>
</dbReference>
<protein>
    <submittedName>
        <fullName evidence="9">Glycosyl transferase family 2</fullName>
    </submittedName>
</protein>
<dbReference type="SUPFAM" id="SSF53448">
    <property type="entry name" value="Nucleotide-diphospho-sugar transferases"/>
    <property type="match status" value="1"/>
</dbReference>
<dbReference type="eggNOG" id="COG1215">
    <property type="taxonomic scope" value="Bacteria"/>
</dbReference>
<dbReference type="AlphaFoldDB" id="D3QAC0"/>
<organism evidence="9 10">
    <name type="scientific">Stackebrandtia nassauensis (strain DSM 44728 / CIP 108903 / NRRL B-16338 / NBRC 102104 / LLR-40K-21)</name>
    <dbReference type="NCBI Taxonomy" id="446470"/>
    <lineage>
        <taxon>Bacteria</taxon>
        <taxon>Bacillati</taxon>
        <taxon>Actinomycetota</taxon>
        <taxon>Actinomycetes</taxon>
        <taxon>Glycomycetales</taxon>
        <taxon>Glycomycetaceae</taxon>
        <taxon>Stackebrandtia</taxon>
    </lineage>
</organism>
<evidence type="ECO:0000256" key="5">
    <source>
        <dbReference type="ARBA" id="ARBA00022989"/>
    </source>
</evidence>
<dbReference type="PANTHER" id="PTHR43867">
    <property type="entry name" value="CELLULOSE SYNTHASE CATALYTIC SUBUNIT A [UDP-FORMING]"/>
    <property type="match status" value="1"/>
</dbReference>